<dbReference type="RefSeq" id="WP_288196191.1">
    <property type="nucleotide sequence ID" value="NZ_LT608334.1"/>
</dbReference>
<name>A0A212LE96_9HYPH</name>
<dbReference type="EMBL" id="FMJD01000007">
    <property type="protein sequence ID" value="SCM75892.1"/>
    <property type="molecule type" value="Genomic_DNA"/>
</dbReference>
<dbReference type="PANTHER" id="PTHR37418:SF1">
    <property type="entry name" value="3-KETO-5-AMINOHEXANOATE CLEAVAGE PROTEIN"/>
    <property type="match status" value="1"/>
</dbReference>
<dbReference type="Gene3D" id="3.20.20.70">
    <property type="entry name" value="Aldolase class I"/>
    <property type="match status" value="2"/>
</dbReference>
<evidence type="ECO:0000313" key="1">
    <source>
        <dbReference type="EMBL" id="SCM75892.1"/>
    </source>
</evidence>
<protein>
    <recommendedName>
        <fullName evidence="2">3-keto-5-aminohexanoate cleavage enzyme</fullName>
    </recommendedName>
</protein>
<gene>
    <name evidence="1" type="ORF">KL86PLE_30339</name>
</gene>
<accession>A0A212LE96</accession>
<evidence type="ECO:0008006" key="2">
    <source>
        <dbReference type="Google" id="ProtNLM"/>
    </source>
</evidence>
<dbReference type="Pfam" id="PF05853">
    <property type="entry name" value="BKACE"/>
    <property type="match status" value="1"/>
</dbReference>
<dbReference type="InterPro" id="IPR013785">
    <property type="entry name" value="Aldolase_TIM"/>
</dbReference>
<dbReference type="InterPro" id="IPR008567">
    <property type="entry name" value="BKACE"/>
</dbReference>
<proteinExistence type="predicted"/>
<dbReference type="GO" id="GO:0043720">
    <property type="term" value="F:3-keto-5-aminohexanoate cleavage activity"/>
    <property type="evidence" value="ECO:0007669"/>
    <property type="project" value="InterPro"/>
</dbReference>
<dbReference type="AlphaFoldDB" id="A0A212LE96"/>
<sequence length="240" mass="25820">MIVQACINGARPFDYHPALPLTVEAMARDSAACVAAGAAEIHLHPRAADGQESLAAVDETIRLVRRACPGTLVGVSTGAWIEGDQRRTRDYIAAWRVLPDYASVNLSEADAPAVIGLLHGIGVGVEAGLASVEEARRLVALADCQRVFRILIEIDEQELSAADRIADGIAAVLAEAGVARPILLHGFDATVWHFVDLARQRRWSTRVGLEDGCHRAQGDVARNNAQLVTDAVRMMRQYAS</sequence>
<organism evidence="1">
    <name type="scientific">uncultured Pleomorphomonas sp</name>
    <dbReference type="NCBI Taxonomy" id="442121"/>
    <lineage>
        <taxon>Bacteria</taxon>
        <taxon>Pseudomonadati</taxon>
        <taxon>Pseudomonadota</taxon>
        <taxon>Alphaproteobacteria</taxon>
        <taxon>Hyphomicrobiales</taxon>
        <taxon>Pleomorphomonadaceae</taxon>
        <taxon>Pleomorphomonas</taxon>
        <taxon>environmental samples</taxon>
    </lineage>
</organism>
<reference evidence="1" key="1">
    <citation type="submission" date="2016-08" db="EMBL/GenBank/DDBJ databases">
        <authorList>
            <person name="Seilhamer J.J."/>
        </authorList>
    </citation>
    <scope>NUCLEOTIDE SEQUENCE</scope>
    <source>
        <strain evidence="1">86</strain>
    </source>
</reference>
<dbReference type="PANTHER" id="PTHR37418">
    <property type="entry name" value="3-KETO-5-AMINOHEXANOATE CLEAVAGE ENZYME-RELATED"/>
    <property type="match status" value="1"/>
</dbReference>